<dbReference type="Proteomes" id="UP000245341">
    <property type="component" value="Unplaced"/>
</dbReference>
<feature type="non-terminal residue" evidence="7">
    <location>
        <position position="1"/>
    </location>
</feature>
<dbReference type="RefSeq" id="XP_030882601.1">
    <property type="nucleotide sequence ID" value="XM_031026741.1"/>
</dbReference>
<evidence type="ECO:0000259" key="5">
    <source>
        <dbReference type="PROSITE" id="PS50222"/>
    </source>
</evidence>
<dbReference type="GO" id="GO:0051301">
    <property type="term" value="P:cell division"/>
    <property type="evidence" value="ECO:0007669"/>
    <property type="project" value="UniProtKB-KW"/>
</dbReference>
<feature type="domain" description="EF-hand" evidence="5">
    <location>
        <begin position="12"/>
        <end position="47"/>
    </location>
</feature>
<dbReference type="PROSITE" id="PS50222">
    <property type="entry name" value="EF_HAND_2"/>
    <property type="match status" value="1"/>
</dbReference>
<dbReference type="InterPro" id="IPR051977">
    <property type="entry name" value="Rab11-interacting_regulator"/>
</dbReference>
<name>A0A7F8QP35_LEPWE</name>
<dbReference type="GO" id="GO:0030139">
    <property type="term" value="C:endocytic vesicle"/>
    <property type="evidence" value="ECO:0007669"/>
    <property type="project" value="TreeGrafter"/>
</dbReference>
<dbReference type="GeneID" id="115940525"/>
<protein>
    <submittedName>
        <fullName evidence="7">Rab11 family-interacting protein 3-like</fullName>
    </submittedName>
</protein>
<dbReference type="InterPro" id="IPR002048">
    <property type="entry name" value="EF_hand_dom"/>
</dbReference>
<dbReference type="SUPFAM" id="SSF47473">
    <property type="entry name" value="EF-hand"/>
    <property type="match status" value="1"/>
</dbReference>
<dbReference type="GO" id="GO:0032456">
    <property type="term" value="P:endocytic recycling"/>
    <property type="evidence" value="ECO:0007669"/>
    <property type="project" value="TreeGrafter"/>
</dbReference>
<keyword evidence="6" id="KW-1185">Reference proteome</keyword>
<dbReference type="FunFam" id="1.10.238.10:FF:000227">
    <property type="entry name" value="Rab11 family-interacting protein 3"/>
    <property type="match status" value="1"/>
</dbReference>
<evidence type="ECO:0000256" key="4">
    <source>
        <dbReference type="ARBA" id="ARBA00023306"/>
    </source>
</evidence>
<evidence type="ECO:0000256" key="3">
    <source>
        <dbReference type="ARBA" id="ARBA00022837"/>
    </source>
</evidence>
<sequence>CPLTSEPAACAEDGPRLRAVFDALGGDGDGFVRIEDFVQFATAYGAEQVKDLTKYLDPGGLGVVSFEDFYRGITAIRNGGQSPPPCVSLSSCPLLQPSPCCALTHP</sequence>
<dbReference type="AlphaFoldDB" id="A0A7F8QP35"/>
<dbReference type="InterPro" id="IPR011992">
    <property type="entry name" value="EF-hand-dom_pair"/>
</dbReference>
<keyword evidence="1" id="KW-0132">Cell division</keyword>
<keyword evidence="3" id="KW-0106">Calcium</keyword>
<dbReference type="Gene3D" id="1.10.238.10">
    <property type="entry name" value="EF-hand"/>
    <property type="match status" value="1"/>
</dbReference>
<dbReference type="GO" id="GO:0030496">
    <property type="term" value="C:midbody"/>
    <property type="evidence" value="ECO:0007669"/>
    <property type="project" value="TreeGrafter"/>
</dbReference>
<evidence type="ECO:0000313" key="7">
    <source>
        <dbReference type="RefSeq" id="XP_030882601.1"/>
    </source>
</evidence>
<dbReference type="PANTHER" id="PTHR15726:SF6">
    <property type="entry name" value="RAB11 FAMILY-INTERACTING PROTEIN 3"/>
    <property type="match status" value="1"/>
</dbReference>
<dbReference type="GO" id="GO:0005509">
    <property type="term" value="F:calcium ion binding"/>
    <property type="evidence" value="ECO:0007669"/>
    <property type="project" value="InterPro"/>
</dbReference>
<dbReference type="GO" id="GO:0032465">
    <property type="term" value="P:regulation of cytokinesis"/>
    <property type="evidence" value="ECO:0007669"/>
    <property type="project" value="TreeGrafter"/>
</dbReference>
<gene>
    <name evidence="7" type="primary">LOC115940525</name>
</gene>
<evidence type="ECO:0000313" key="6">
    <source>
        <dbReference type="Proteomes" id="UP000245341"/>
    </source>
</evidence>
<proteinExistence type="predicted"/>
<accession>A0A7F8QP35</accession>
<dbReference type="GO" id="GO:0055038">
    <property type="term" value="C:recycling endosome membrane"/>
    <property type="evidence" value="ECO:0007669"/>
    <property type="project" value="TreeGrafter"/>
</dbReference>
<keyword evidence="2" id="KW-0479">Metal-binding</keyword>
<dbReference type="PANTHER" id="PTHR15726">
    <property type="entry name" value="RAB11-FAMILY INTERACTING PROTEIN"/>
    <property type="match status" value="1"/>
</dbReference>
<evidence type="ECO:0000256" key="1">
    <source>
        <dbReference type="ARBA" id="ARBA00022618"/>
    </source>
</evidence>
<dbReference type="Pfam" id="PF13499">
    <property type="entry name" value="EF-hand_7"/>
    <property type="match status" value="1"/>
</dbReference>
<keyword evidence="4" id="KW-0131">Cell cycle</keyword>
<organism evidence="6 7">
    <name type="scientific">Leptonychotes weddellii</name>
    <name type="common">Weddell seal</name>
    <name type="synonym">Otaria weddellii</name>
    <dbReference type="NCBI Taxonomy" id="9713"/>
    <lineage>
        <taxon>Eukaryota</taxon>
        <taxon>Metazoa</taxon>
        <taxon>Chordata</taxon>
        <taxon>Craniata</taxon>
        <taxon>Vertebrata</taxon>
        <taxon>Euteleostomi</taxon>
        <taxon>Mammalia</taxon>
        <taxon>Eutheria</taxon>
        <taxon>Laurasiatheria</taxon>
        <taxon>Carnivora</taxon>
        <taxon>Caniformia</taxon>
        <taxon>Pinnipedia</taxon>
        <taxon>Phocidae</taxon>
        <taxon>Monachinae</taxon>
        <taxon>Lobodontini</taxon>
        <taxon>Leptonychotes</taxon>
    </lineage>
</organism>
<evidence type="ECO:0000256" key="2">
    <source>
        <dbReference type="ARBA" id="ARBA00022723"/>
    </source>
</evidence>
<dbReference type="OrthoDB" id="418358at2759"/>
<reference evidence="7" key="1">
    <citation type="submission" date="2025-08" db="UniProtKB">
        <authorList>
            <consortium name="RefSeq"/>
        </authorList>
    </citation>
    <scope>IDENTIFICATION</scope>
    <source>
        <tissue evidence="7">Liver</tissue>
    </source>
</reference>
<dbReference type="KEGG" id="lww:115940525"/>
<dbReference type="GO" id="GO:0032154">
    <property type="term" value="C:cleavage furrow"/>
    <property type="evidence" value="ECO:0007669"/>
    <property type="project" value="TreeGrafter"/>
</dbReference>